<evidence type="ECO:0000313" key="3">
    <source>
        <dbReference type="Proteomes" id="UP001140293"/>
    </source>
</evidence>
<dbReference type="Proteomes" id="UP001140293">
    <property type="component" value="Unassembled WGS sequence"/>
</dbReference>
<evidence type="ECO:0000313" key="2">
    <source>
        <dbReference type="EMBL" id="MCV7170360.1"/>
    </source>
</evidence>
<feature type="transmembrane region" description="Helical" evidence="1">
    <location>
        <begin position="80"/>
        <end position="101"/>
    </location>
</feature>
<dbReference type="EMBL" id="JACKSJ010000085">
    <property type="protein sequence ID" value="MCV7170360.1"/>
    <property type="molecule type" value="Genomic_DNA"/>
</dbReference>
<dbReference type="AlphaFoldDB" id="A0A9X2YLI3"/>
<comment type="caution">
    <text evidence="2">The sequence shown here is derived from an EMBL/GenBank/DDBJ whole genome shotgun (WGS) entry which is preliminary data.</text>
</comment>
<dbReference type="RefSeq" id="WP_264012548.1">
    <property type="nucleotide sequence ID" value="NZ_JACKSJ010000085.1"/>
</dbReference>
<feature type="transmembrane region" description="Helical" evidence="1">
    <location>
        <begin position="107"/>
        <end position="128"/>
    </location>
</feature>
<reference evidence="2" key="2">
    <citation type="journal article" date="2022" name="BMC Genomics">
        <title>Comparative genome analysis of mycobacteria focusing on tRNA and non-coding RNA.</title>
        <authorList>
            <person name="Behra P.R.K."/>
            <person name="Pettersson B.M.F."/>
            <person name="Ramesh M."/>
            <person name="Das S."/>
            <person name="Dasgupta S."/>
            <person name="Kirsebom L.A."/>
        </authorList>
    </citation>
    <scope>NUCLEOTIDE SEQUENCE</scope>
    <source>
        <strain evidence="2">DSM 44615</strain>
    </source>
</reference>
<feature type="transmembrane region" description="Helical" evidence="1">
    <location>
        <begin position="155"/>
        <end position="176"/>
    </location>
</feature>
<keyword evidence="1" id="KW-1133">Transmembrane helix</keyword>
<evidence type="ECO:0000256" key="1">
    <source>
        <dbReference type="SAM" id="Phobius"/>
    </source>
</evidence>
<proteinExistence type="predicted"/>
<dbReference type="Pfam" id="PF11361">
    <property type="entry name" value="DUF3159"/>
    <property type="match status" value="1"/>
</dbReference>
<reference evidence="2" key="1">
    <citation type="submission" date="2020-07" db="EMBL/GenBank/DDBJ databases">
        <authorList>
            <person name="Pettersson B.M.F."/>
            <person name="Behra P.R.K."/>
            <person name="Ramesh M."/>
            <person name="Das S."/>
            <person name="Dasgupta S."/>
            <person name="Kirsebom L.A."/>
        </authorList>
    </citation>
    <scope>NUCLEOTIDE SEQUENCE</scope>
    <source>
        <strain evidence="2">DSM 44615</strain>
    </source>
</reference>
<dbReference type="PIRSF" id="PIRSF010219">
    <property type="entry name" value="UCP010219"/>
    <property type="match status" value="1"/>
</dbReference>
<dbReference type="InterPro" id="IPR016566">
    <property type="entry name" value="UCP010219"/>
</dbReference>
<keyword evidence="1" id="KW-0812">Transmembrane</keyword>
<keyword evidence="1" id="KW-0472">Membrane</keyword>
<feature type="transmembrane region" description="Helical" evidence="1">
    <location>
        <begin position="188"/>
        <end position="212"/>
    </location>
</feature>
<gene>
    <name evidence="2" type="ORF">H7I41_10585</name>
</gene>
<organism evidence="2 3">
    <name type="scientific">[Mycobacterium] manitobense</name>
    <dbReference type="NCBI Taxonomy" id="190147"/>
    <lineage>
        <taxon>Bacteria</taxon>
        <taxon>Bacillati</taxon>
        <taxon>Actinomycetota</taxon>
        <taxon>Actinomycetes</taxon>
        <taxon>Mycobacteriales</taxon>
        <taxon>Mycobacteriaceae</taxon>
        <taxon>Mycolicibacterium</taxon>
    </lineage>
</organism>
<name>A0A9X2YLI3_9MYCO</name>
<sequence length="230" mass="24425">MTHEHITAAGNAAGNAAETGEHTEVTLLDRMGGVSGLVYASVPTFVYVIVNAVAGLNAAALAAVGAAVGLIVLRAIRKEAVQPAVSGLFGVVLAALIALYTGSAEGYFLPGIWVSLVLAVAFAVSVLVRRPLVGVIWNLLTSRDPNRSWRTDKRAVHAFDVASLAFVAVFAARFAVQEWLYDSGFTGWLAFARIAMGYPLLAVALLVTYWAVRRARGRVDAETGESERRL</sequence>
<feature type="transmembrane region" description="Helical" evidence="1">
    <location>
        <begin position="45"/>
        <end position="73"/>
    </location>
</feature>
<protein>
    <submittedName>
        <fullName evidence="2">DUF3159 domain-containing protein</fullName>
    </submittedName>
</protein>
<accession>A0A9X2YLI3</accession>
<keyword evidence="3" id="KW-1185">Reference proteome</keyword>